<dbReference type="GO" id="GO:0005524">
    <property type="term" value="F:ATP binding"/>
    <property type="evidence" value="ECO:0007669"/>
    <property type="project" value="UniProtKB-KW"/>
</dbReference>
<feature type="transmembrane region" description="Helical" evidence="9">
    <location>
        <begin position="49"/>
        <end position="68"/>
    </location>
</feature>
<feature type="transmembrane region" description="Helical" evidence="9">
    <location>
        <begin position="342"/>
        <end position="375"/>
    </location>
</feature>
<evidence type="ECO:0000256" key="8">
    <source>
        <dbReference type="ARBA" id="ARBA00023136"/>
    </source>
</evidence>
<dbReference type="FunFam" id="3.40.50.300:FF:000287">
    <property type="entry name" value="Multidrug ABC transporter ATP-binding protein"/>
    <property type="match status" value="1"/>
</dbReference>
<reference evidence="12 13" key="1">
    <citation type="submission" date="2018-01" db="EMBL/GenBank/DDBJ databases">
        <title>Metagenomic assembled genomes from two thermal pools in the Uzon Caldera, Kamchatka, Russia.</title>
        <authorList>
            <person name="Wilkins L."/>
            <person name="Ettinger C."/>
        </authorList>
    </citation>
    <scope>NUCLEOTIDE SEQUENCE [LARGE SCALE GENOMIC DNA]</scope>
    <source>
        <strain evidence="12">ZAV-07</strain>
    </source>
</reference>
<evidence type="ECO:0000256" key="6">
    <source>
        <dbReference type="ARBA" id="ARBA00022840"/>
    </source>
</evidence>
<protein>
    <submittedName>
        <fullName evidence="12">ABC transporter ATP-binding protein</fullName>
    </submittedName>
</protein>
<evidence type="ECO:0000256" key="5">
    <source>
        <dbReference type="ARBA" id="ARBA00022741"/>
    </source>
</evidence>
<evidence type="ECO:0000313" key="12">
    <source>
        <dbReference type="EMBL" id="PMP68547.1"/>
    </source>
</evidence>
<keyword evidence="8 9" id="KW-0472">Membrane</keyword>
<feature type="domain" description="ABC transporter" evidence="10">
    <location>
        <begin position="533"/>
        <end position="767"/>
    </location>
</feature>
<keyword evidence="4 9" id="KW-0812">Transmembrane</keyword>
<organism evidence="12 13">
    <name type="scientific">Caldisericum exile</name>
    <dbReference type="NCBI Taxonomy" id="693075"/>
    <lineage>
        <taxon>Bacteria</taxon>
        <taxon>Pseudomonadati</taxon>
        <taxon>Caldisericota/Cryosericota group</taxon>
        <taxon>Caldisericota</taxon>
        <taxon>Caldisericia</taxon>
        <taxon>Caldisericales</taxon>
        <taxon>Caldisericaceae</taxon>
        <taxon>Caldisericum</taxon>
    </lineage>
</organism>
<keyword evidence="5" id="KW-0547">Nucleotide-binding</keyword>
<evidence type="ECO:0000313" key="13">
    <source>
        <dbReference type="Proteomes" id="UP000237040"/>
    </source>
</evidence>
<dbReference type="SUPFAM" id="SSF90123">
    <property type="entry name" value="ABC transporter transmembrane region"/>
    <property type="match status" value="1"/>
</dbReference>
<name>A0A2J6WFK4_9BACT</name>
<dbReference type="CDD" id="cd03254">
    <property type="entry name" value="ABCC_Glucan_exporter_like"/>
    <property type="match status" value="1"/>
</dbReference>
<dbReference type="Pfam" id="PF00664">
    <property type="entry name" value="ABC_membrane"/>
    <property type="match status" value="1"/>
</dbReference>
<feature type="domain" description="ABC transmembrane type-1" evidence="11">
    <location>
        <begin position="240"/>
        <end position="499"/>
    </location>
</feature>
<feature type="transmembrane region" description="Helical" evidence="9">
    <location>
        <begin position="450"/>
        <end position="468"/>
    </location>
</feature>
<comment type="caution">
    <text evidence="12">The sequence shown here is derived from an EMBL/GenBank/DDBJ whole genome shotgun (WGS) entry which is preliminary data.</text>
</comment>
<evidence type="ECO:0000256" key="7">
    <source>
        <dbReference type="ARBA" id="ARBA00022989"/>
    </source>
</evidence>
<dbReference type="PROSITE" id="PS50929">
    <property type="entry name" value="ABC_TM1F"/>
    <property type="match status" value="1"/>
</dbReference>
<dbReference type="GO" id="GO:0015421">
    <property type="term" value="F:ABC-type oligopeptide transporter activity"/>
    <property type="evidence" value="ECO:0007669"/>
    <property type="project" value="TreeGrafter"/>
</dbReference>
<keyword evidence="6 12" id="KW-0067">ATP-binding</keyword>
<dbReference type="InterPro" id="IPR003439">
    <property type="entry name" value="ABC_transporter-like_ATP-bd"/>
</dbReference>
<dbReference type="InterPro" id="IPR003593">
    <property type="entry name" value="AAA+_ATPase"/>
</dbReference>
<feature type="transmembrane region" description="Helical" evidence="9">
    <location>
        <begin position="256"/>
        <end position="278"/>
    </location>
</feature>
<evidence type="ECO:0000256" key="3">
    <source>
        <dbReference type="ARBA" id="ARBA00022475"/>
    </source>
</evidence>
<dbReference type="SMART" id="SM00382">
    <property type="entry name" value="AAA"/>
    <property type="match status" value="1"/>
</dbReference>
<evidence type="ECO:0000256" key="9">
    <source>
        <dbReference type="SAM" id="Phobius"/>
    </source>
</evidence>
<evidence type="ECO:0000256" key="1">
    <source>
        <dbReference type="ARBA" id="ARBA00004651"/>
    </source>
</evidence>
<keyword evidence="2" id="KW-0813">Transport</keyword>
<dbReference type="FunFam" id="1.20.1560.10:FF:000011">
    <property type="entry name" value="Multidrug ABC transporter ATP-binding protein"/>
    <property type="match status" value="1"/>
</dbReference>
<keyword evidence="3" id="KW-1003">Cell membrane</keyword>
<dbReference type="EMBL" id="PNIL01000016">
    <property type="protein sequence ID" value="PMP68547.1"/>
    <property type="molecule type" value="Genomic_DNA"/>
</dbReference>
<dbReference type="Pfam" id="PF00005">
    <property type="entry name" value="ABC_tran"/>
    <property type="match status" value="1"/>
</dbReference>
<dbReference type="PROSITE" id="PS00211">
    <property type="entry name" value="ABC_TRANSPORTER_1"/>
    <property type="match status" value="1"/>
</dbReference>
<dbReference type="InterPro" id="IPR017871">
    <property type="entry name" value="ABC_transporter-like_CS"/>
</dbReference>
<dbReference type="Gene3D" id="3.40.50.300">
    <property type="entry name" value="P-loop containing nucleotide triphosphate hydrolases"/>
    <property type="match status" value="1"/>
</dbReference>
<dbReference type="PANTHER" id="PTHR43394">
    <property type="entry name" value="ATP-DEPENDENT PERMEASE MDL1, MITOCHONDRIAL"/>
    <property type="match status" value="1"/>
</dbReference>
<dbReference type="Proteomes" id="UP000237040">
    <property type="component" value="Unassembled WGS sequence"/>
</dbReference>
<dbReference type="SUPFAM" id="SSF52540">
    <property type="entry name" value="P-loop containing nucleoside triphosphate hydrolases"/>
    <property type="match status" value="1"/>
</dbReference>
<dbReference type="InterPro" id="IPR027417">
    <property type="entry name" value="P-loop_NTPase"/>
</dbReference>
<dbReference type="AlphaFoldDB" id="A0A2J6WFK4"/>
<dbReference type="InterPro" id="IPR036640">
    <property type="entry name" value="ABC1_TM_sf"/>
</dbReference>
<dbReference type="Gene3D" id="1.20.1560.10">
    <property type="entry name" value="ABC transporter type 1, transmembrane domain"/>
    <property type="match status" value="2"/>
</dbReference>
<dbReference type="GO" id="GO:0005886">
    <property type="term" value="C:plasma membrane"/>
    <property type="evidence" value="ECO:0007669"/>
    <property type="project" value="UniProtKB-SubCell"/>
</dbReference>
<sequence length="791" mass="88885">MSDKKKEIQQPIGPMIMGGGQRGLRGAVEKPRDFWRTFKRLVRYLKPQLLKLILITILAIASTVFMVYGPRISGNAINEITNGFIAQNLVNGISKAQEQAVPKVKTMLDELNKAKIQAEKIAEAQVLKQFEGKPVPQSMINEAVAKAKEEADKQVLAQFLSKAGLTEEQFNAIQKFVSFPIINTISDYNQRATAVKEIIDLNKSLSLDKLSIFMGSETGSTAQMKNFKFSETDLTNSLDIIKKNGGRIPFDSLGQILLLLIALYVLSSFLTFLVQYIMSDVAQKTTYSLRKDLFEKLMRLPIKYYDSHSTGDILSRMSNDLDTISTTLQQSITQIITSTTQLIGYLIMMITISGKLTIIAVLSLPVYSITMWLIIRFSQNFFRQQQIHLGRLLGHAEEMYTGHAVVKTYNREKDSIEKFETINKDLYNANWKAQFLTGIMMPMTNFISNIAYVFIAVFGGIFVTHNVLNLGDITAFIQYSRSFSQPIIQIANISNVLQSTMACAERVFNVLDEKEEIPDPEDAIVLSNPRGEIVFDNVDFSYIEEKPLFEDLNLVAKPGEMVAIVGPTGAGKTTIVNLLMRFYEIKDGVIWFDRIDTRKIKRGDLRTKIGMVLQDTWLFNGTIKENIAYGKDGATDEEVVQAAKLAHADRFIRSLPQGYDTVINEEASNISAGEKQLITIARAFLVNPTVLILDEATSNVDTRTEKLIQKAMEKLMQGRTSFVIAHRLSTIRDAKTILVMNNGKIIEQGTHEELLKKKGFYAELYYAQFVGAFDSEAIPNPEALKTEEEVS</sequence>
<proteinExistence type="predicted"/>
<comment type="subcellular location">
    <subcellularLocation>
        <location evidence="1">Cell membrane</location>
        <topology evidence="1">Multi-pass membrane protein</topology>
    </subcellularLocation>
</comment>
<dbReference type="PANTHER" id="PTHR43394:SF1">
    <property type="entry name" value="ATP-BINDING CASSETTE SUB-FAMILY B MEMBER 10, MITOCHONDRIAL"/>
    <property type="match status" value="1"/>
</dbReference>
<dbReference type="CDD" id="cd18547">
    <property type="entry name" value="ABC_6TM_Tm288_like"/>
    <property type="match status" value="1"/>
</dbReference>
<evidence type="ECO:0000259" key="11">
    <source>
        <dbReference type="PROSITE" id="PS50929"/>
    </source>
</evidence>
<dbReference type="InterPro" id="IPR039421">
    <property type="entry name" value="Type_1_exporter"/>
</dbReference>
<evidence type="ECO:0000256" key="4">
    <source>
        <dbReference type="ARBA" id="ARBA00022692"/>
    </source>
</evidence>
<dbReference type="PROSITE" id="PS50893">
    <property type="entry name" value="ABC_TRANSPORTER_2"/>
    <property type="match status" value="1"/>
</dbReference>
<keyword evidence="7 9" id="KW-1133">Transmembrane helix</keyword>
<evidence type="ECO:0000256" key="2">
    <source>
        <dbReference type="ARBA" id="ARBA00022448"/>
    </source>
</evidence>
<dbReference type="InterPro" id="IPR011527">
    <property type="entry name" value="ABC1_TM_dom"/>
</dbReference>
<dbReference type="GO" id="GO:0016887">
    <property type="term" value="F:ATP hydrolysis activity"/>
    <property type="evidence" value="ECO:0007669"/>
    <property type="project" value="InterPro"/>
</dbReference>
<gene>
    <name evidence="12" type="ORF">C0189_01020</name>
</gene>
<accession>A0A2J6WFK4</accession>
<evidence type="ECO:0000259" key="10">
    <source>
        <dbReference type="PROSITE" id="PS50893"/>
    </source>
</evidence>